<evidence type="ECO:0000256" key="5">
    <source>
        <dbReference type="ARBA" id="ARBA00023033"/>
    </source>
</evidence>
<name>A0A9P3PPV5_LYOSH</name>
<organism evidence="7 8">
    <name type="scientific">Lyophyllum shimeji</name>
    <name type="common">Hon-shimeji</name>
    <name type="synonym">Tricholoma shimeji</name>
    <dbReference type="NCBI Taxonomy" id="47721"/>
    <lineage>
        <taxon>Eukaryota</taxon>
        <taxon>Fungi</taxon>
        <taxon>Dikarya</taxon>
        <taxon>Basidiomycota</taxon>
        <taxon>Agaricomycotina</taxon>
        <taxon>Agaricomycetes</taxon>
        <taxon>Agaricomycetidae</taxon>
        <taxon>Agaricales</taxon>
        <taxon>Tricholomatineae</taxon>
        <taxon>Lyophyllaceae</taxon>
        <taxon>Lyophyllum</taxon>
    </lineage>
</organism>
<keyword evidence="5" id="KW-0503">Monooxygenase</keyword>
<comment type="similarity">
    <text evidence="1">Belongs to the paxM FAD-dependent monooxygenase family.</text>
</comment>
<evidence type="ECO:0000313" key="8">
    <source>
        <dbReference type="Proteomes" id="UP001063166"/>
    </source>
</evidence>
<dbReference type="SUPFAM" id="SSF51905">
    <property type="entry name" value="FAD/NAD(P)-binding domain"/>
    <property type="match status" value="1"/>
</dbReference>
<sequence>MKAPLKLRVIVVGCGVGGLAAAVCLGKAGHEVVVVDGATELREVGAGIQISPNVTRLFVRWGLEERLEELAVKPQIWNFCRYDTGERFGLSLLGDKMLRDHGARYYHVHRVDLLNMLLEVAKPLMTLRLGSKVVSIDASTPSVTLQSQEVLSADVVIGADGIKSICRDNVVGRPDHPIPSGDAVYRCIIPTAELMKDPELRPFVETPQVHCWLGPEKHVIGYCIRACKEYNLVLQYLDDGSVESWTREGSVEKMRREFAGWEPRLQKLMALAKKTLNSKIMYRPPLERWLHPHGRVVLLGDACHPMLPYRAQGAAMAIEDAAVLGRLLALISSREQIPSVLHAYQELRYPRATKTQTASRLNRDIFCMHDGEAQQARDASMRVAMEVALKELRGESDDNPLPGNANAWADKAKNQEQFSYDADAVVDQWWRDNKDTIYTTSRM</sequence>
<accession>A0A9P3PPV5</accession>
<dbReference type="InterPro" id="IPR002938">
    <property type="entry name" value="FAD-bd"/>
</dbReference>
<proteinExistence type="inferred from homology"/>
<keyword evidence="8" id="KW-1185">Reference proteome</keyword>
<reference evidence="7" key="1">
    <citation type="submission" date="2022-07" db="EMBL/GenBank/DDBJ databases">
        <title>The genome of Lyophyllum shimeji provides insight into the initial evolution of ectomycorrhizal fungal genome.</title>
        <authorList>
            <person name="Kobayashi Y."/>
            <person name="Shibata T."/>
            <person name="Hirakawa H."/>
            <person name="Shigenobu S."/>
            <person name="Nishiyama T."/>
            <person name="Yamada A."/>
            <person name="Hasebe M."/>
            <person name="Kawaguchi M."/>
        </authorList>
    </citation>
    <scope>NUCLEOTIDE SEQUENCE</scope>
    <source>
        <strain evidence="7">AT787</strain>
    </source>
</reference>
<evidence type="ECO:0000259" key="6">
    <source>
        <dbReference type="Pfam" id="PF01494"/>
    </source>
</evidence>
<gene>
    <name evidence="7" type="ORF">LshimejAT787_0605210</name>
</gene>
<dbReference type="Proteomes" id="UP001063166">
    <property type="component" value="Unassembled WGS sequence"/>
</dbReference>
<dbReference type="InterPro" id="IPR036188">
    <property type="entry name" value="FAD/NAD-bd_sf"/>
</dbReference>
<keyword evidence="4" id="KW-0560">Oxidoreductase</keyword>
<dbReference type="OrthoDB" id="1878542at2759"/>
<dbReference type="PANTHER" id="PTHR13789">
    <property type="entry name" value="MONOOXYGENASE"/>
    <property type="match status" value="1"/>
</dbReference>
<dbReference type="GO" id="GO:0004497">
    <property type="term" value="F:monooxygenase activity"/>
    <property type="evidence" value="ECO:0007669"/>
    <property type="project" value="UniProtKB-KW"/>
</dbReference>
<dbReference type="AlphaFoldDB" id="A0A9P3PPV5"/>
<dbReference type="Gene3D" id="3.50.50.60">
    <property type="entry name" value="FAD/NAD(P)-binding domain"/>
    <property type="match status" value="1"/>
</dbReference>
<dbReference type="PANTHER" id="PTHR13789:SF147">
    <property type="entry name" value="PUTATIVE (AFU_ORTHOLOGUE AFUA_2G01950)-RELATED"/>
    <property type="match status" value="1"/>
</dbReference>
<evidence type="ECO:0000256" key="3">
    <source>
        <dbReference type="ARBA" id="ARBA00022827"/>
    </source>
</evidence>
<comment type="caution">
    <text evidence="7">The sequence shown here is derived from an EMBL/GenBank/DDBJ whole genome shotgun (WGS) entry which is preliminary data.</text>
</comment>
<dbReference type="PRINTS" id="PR00420">
    <property type="entry name" value="RNGMNOXGNASE"/>
</dbReference>
<evidence type="ECO:0000313" key="7">
    <source>
        <dbReference type="EMBL" id="GLB39359.1"/>
    </source>
</evidence>
<dbReference type="GO" id="GO:0071949">
    <property type="term" value="F:FAD binding"/>
    <property type="evidence" value="ECO:0007669"/>
    <property type="project" value="InterPro"/>
</dbReference>
<dbReference type="InterPro" id="IPR050493">
    <property type="entry name" value="FAD-dep_Monooxygenase_BioMet"/>
</dbReference>
<dbReference type="EMBL" id="BRPK01000006">
    <property type="protein sequence ID" value="GLB39359.1"/>
    <property type="molecule type" value="Genomic_DNA"/>
</dbReference>
<evidence type="ECO:0000256" key="4">
    <source>
        <dbReference type="ARBA" id="ARBA00023002"/>
    </source>
</evidence>
<dbReference type="Pfam" id="PF01494">
    <property type="entry name" value="FAD_binding_3"/>
    <property type="match status" value="1"/>
</dbReference>
<feature type="domain" description="FAD-binding" evidence="6">
    <location>
        <begin position="7"/>
        <end position="356"/>
    </location>
</feature>
<evidence type="ECO:0000256" key="2">
    <source>
        <dbReference type="ARBA" id="ARBA00022630"/>
    </source>
</evidence>
<evidence type="ECO:0000256" key="1">
    <source>
        <dbReference type="ARBA" id="ARBA00007992"/>
    </source>
</evidence>
<keyword evidence="3" id="KW-0274">FAD</keyword>
<dbReference type="SUPFAM" id="SSF54373">
    <property type="entry name" value="FAD-linked reductases, C-terminal domain"/>
    <property type="match status" value="1"/>
</dbReference>
<keyword evidence="2" id="KW-0285">Flavoprotein</keyword>
<dbReference type="FunFam" id="3.50.50.60:FF:000115">
    <property type="entry name" value="Salicylate hydroxylase, putative"/>
    <property type="match status" value="1"/>
</dbReference>
<protein>
    <submittedName>
        <fullName evidence="7">FAD binding domain containing protein</fullName>
    </submittedName>
</protein>